<dbReference type="KEGG" id="pgri:PgNI_00187"/>
<accession>A0A6P8BK78</accession>
<dbReference type="Pfam" id="PF07969">
    <property type="entry name" value="Amidohydro_3"/>
    <property type="match status" value="1"/>
</dbReference>
<dbReference type="InterPro" id="IPR033932">
    <property type="entry name" value="YtcJ-like"/>
</dbReference>
<dbReference type="Gene3D" id="2.30.40.10">
    <property type="entry name" value="Urease, subunit C, domain 1"/>
    <property type="match status" value="1"/>
</dbReference>
<dbReference type="Gene3D" id="3.10.310.70">
    <property type="match status" value="1"/>
</dbReference>
<proteinExistence type="predicted"/>
<reference evidence="3" key="3">
    <citation type="submission" date="2025-08" db="UniProtKB">
        <authorList>
            <consortium name="RefSeq"/>
        </authorList>
    </citation>
    <scope>IDENTIFICATION</scope>
    <source>
        <strain evidence="3">NI907</strain>
    </source>
</reference>
<evidence type="ECO:0000313" key="3">
    <source>
        <dbReference type="RefSeq" id="XP_030987718.1"/>
    </source>
</evidence>
<dbReference type="SUPFAM" id="SSF51338">
    <property type="entry name" value="Composite domain of metallo-dependent hydrolases"/>
    <property type="match status" value="1"/>
</dbReference>
<sequence length="564" mass="60380">MSTTPTLNATNGSNNGSVLLVNGKIFQASAPGADASSQQQFQPCMLVQDGTITHVGAASDAPIVAAQQSNPSLATRDLGGRTVIPGCVDGHLHTLTMGQTLSKVKLDGCKTLEDIRGEIRRHARENPDLKRIMASGWMYSMTPDGVHHGMLDDVDPRPIYVDSKDLHHAWLNAAAIAELGCEDTPDPEGGRISRDQNGACTGELAEAAVFTIIWPHLAAVASFEERVAAVSGAVDAYHAAGYTGMIDMAMDEMAWEAILEVRRRRIEKHGSFGMRFAAYWLIIPAKTEAEHLAQVDVAIAMAAKYSKETTPDCRIVGIKVVCDGIVDACTASLREPYTSNAADPASIWSREQLGPVVAKADAADLQVALHAIGDRTVGMVLDVIEAHCRPSLRPRVEHLELTTEADAARLGRLGVTASVQPVHSDPAILRAWPRLLGPHRCGRAFAYSEFAAAGAPLALGSDAPTAPNHPLQNLYVATTRRSAREPELLDTCNPHFRLGLCQAVSAAGAGAAYSCFMDGETGRLDVGMKADFVVVDMEWAPERLLGAKILETWFGGRKVFEASI</sequence>
<dbReference type="PANTHER" id="PTHR22642:SF20">
    <property type="entry name" value="AMIDOHYDROLASE 3 DOMAIN-CONTAINING PROTEIN"/>
    <property type="match status" value="1"/>
</dbReference>
<keyword evidence="2" id="KW-1185">Reference proteome</keyword>
<dbReference type="Gene3D" id="3.20.20.140">
    <property type="entry name" value="Metal-dependent hydrolases"/>
    <property type="match status" value="1"/>
</dbReference>
<dbReference type="GeneID" id="41955184"/>
<name>A0A6P8BK78_PYRGI</name>
<dbReference type="SUPFAM" id="SSF51556">
    <property type="entry name" value="Metallo-dependent hydrolases"/>
    <property type="match status" value="1"/>
</dbReference>
<dbReference type="CDD" id="cd01300">
    <property type="entry name" value="YtcJ_like"/>
    <property type="match status" value="1"/>
</dbReference>
<reference evidence="3" key="1">
    <citation type="journal article" date="2019" name="Mol. Biol. Evol.">
        <title>Blast fungal genomes show frequent chromosomal changes, gene gains and losses, and effector gene turnover.</title>
        <authorList>
            <person name="Gomez Luciano L.B."/>
            <person name="Jason Tsai I."/>
            <person name="Chuma I."/>
            <person name="Tosa Y."/>
            <person name="Chen Y.H."/>
            <person name="Li J.Y."/>
            <person name="Li M.Y."/>
            <person name="Jade Lu M.Y."/>
            <person name="Nakayashiki H."/>
            <person name="Li W.H."/>
        </authorList>
    </citation>
    <scope>NUCLEOTIDE SEQUENCE</scope>
    <source>
        <strain evidence="3">NI907</strain>
    </source>
</reference>
<dbReference type="PANTHER" id="PTHR22642">
    <property type="entry name" value="IMIDAZOLONEPROPIONASE"/>
    <property type="match status" value="1"/>
</dbReference>
<dbReference type="InterPro" id="IPR013108">
    <property type="entry name" value="Amidohydro_3"/>
</dbReference>
<dbReference type="GO" id="GO:0016810">
    <property type="term" value="F:hydrolase activity, acting on carbon-nitrogen (but not peptide) bonds"/>
    <property type="evidence" value="ECO:0007669"/>
    <property type="project" value="InterPro"/>
</dbReference>
<evidence type="ECO:0000313" key="2">
    <source>
        <dbReference type="Proteomes" id="UP000515153"/>
    </source>
</evidence>
<dbReference type="InterPro" id="IPR011059">
    <property type="entry name" value="Metal-dep_hydrolase_composite"/>
</dbReference>
<dbReference type="RefSeq" id="XP_030987718.1">
    <property type="nucleotide sequence ID" value="XM_031120270.1"/>
</dbReference>
<protein>
    <recommendedName>
        <fullName evidence="1">Amidohydrolase 3 domain-containing protein</fullName>
    </recommendedName>
</protein>
<feature type="domain" description="Amidohydrolase 3" evidence="1">
    <location>
        <begin position="75"/>
        <end position="560"/>
    </location>
</feature>
<gene>
    <name evidence="3" type="ORF">PgNI_00187</name>
</gene>
<reference evidence="3" key="2">
    <citation type="submission" date="2019-10" db="EMBL/GenBank/DDBJ databases">
        <authorList>
            <consortium name="NCBI Genome Project"/>
        </authorList>
    </citation>
    <scope>NUCLEOTIDE SEQUENCE</scope>
    <source>
        <strain evidence="3">NI907</strain>
    </source>
</reference>
<organism evidence="2 3">
    <name type="scientific">Pyricularia grisea</name>
    <name type="common">Crabgrass-specific blast fungus</name>
    <name type="synonym">Magnaporthe grisea</name>
    <dbReference type="NCBI Taxonomy" id="148305"/>
    <lineage>
        <taxon>Eukaryota</taxon>
        <taxon>Fungi</taxon>
        <taxon>Dikarya</taxon>
        <taxon>Ascomycota</taxon>
        <taxon>Pezizomycotina</taxon>
        <taxon>Sordariomycetes</taxon>
        <taxon>Sordariomycetidae</taxon>
        <taxon>Magnaporthales</taxon>
        <taxon>Pyriculariaceae</taxon>
        <taxon>Pyricularia</taxon>
    </lineage>
</organism>
<evidence type="ECO:0000259" key="1">
    <source>
        <dbReference type="Pfam" id="PF07969"/>
    </source>
</evidence>
<dbReference type="AlphaFoldDB" id="A0A6P8BK78"/>
<dbReference type="InterPro" id="IPR032466">
    <property type="entry name" value="Metal_Hydrolase"/>
</dbReference>
<dbReference type="Proteomes" id="UP000515153">
    <property type="component" value="Unplaced"/>
</dbReference>